<dbReference type="InParanoid" id="A0A6P6Y3L5"/>
<gene>
    <name evidence="2" type="primary">LOC113794180</name>
</gene>
<name>A0A6P6Y3L5_DERPT</name>
<dbReference type="KEGG" id="dpte:113794180"/>
<accession>A0A6P6Y3L5</accession>
<protein>
    <submittedName>
        <fullName evidence="2">Uncharacterized protein DDB_G0286379-like isoform X1</fullName>
    </submittedName>
</protein>
<evidence type="ECO:0000313" key="2">
    <source>
        <dbReference type="RefSeq" id="XP_027200077.1"/>
    </source>
</evidence>
<dbReference type="Proteomes" id="UP000515146">
    <property type="component" value="Unplaced"/>
</dbReference>
<sequence>MVFTSSSASSALAIPRSKSSLDTWPKFYLIEVPKRVAFTDLECRQKNMENEEDNPFRPGSELSREADIIVNLIKEGKPITPTGDIVAATSANNSNVAAVNNNNNSNSQTPQKQKDEILTKQQTHLVSKNPDDKDGPINKIHNKSNNNNNNMEPGQIEIQHGIIVANNVDNNMTTVEQINLKKKRKCCSLI</sequence>
<dbReference type="RefSeq" id="XP_027200077.1">
    <property type="nucleotide sequence ID" value="XM_027344276.1"/>
</dbReference>
<reference evidence="2" key="1">
    <citation type="submission" date="2025-08" db="UniProtKB">
        <authorList>
            <consortium name="RefSeq"/>
        </authorList>
    </citation>
    <scope>IDENTIFICATION</scope>
    <source>
        <strain evidence="2">Airmid</strain>
    </source>
</reference>
<proteinExistence type="predicted"/>
<dbReference type="OrthoDB" id="6618101at2759"/>
<keyword evidence="1" id="KW-1185">Reference proteome</keyword>
<dbReference type="GeneID" id="113794180"/>
<organism evidence="1 2">
    <name type="scientific">Dermatophagoides pteronyssinus</name>
    <name type="common">European house dust mite</name>
    <dbReference type="NCBI Taxonomy" id="6956"/>
    <lineage>
        <taxon>Eukaryota</taxon>
        <taxon>Metazoa</taxon>
        <taxon>Ecdysozoa</taxon>
        <taxon>Arthropoda</taxon>
        <taxon>Chelicerata</taxon>
        <taxon>Arachnida</taxon>
        <taxon>Acari</taxon>
        <taxon>Acariformes</taxon>
        <taxon>Sarcoptiformes</taxon>
        <taxon>Astigmata</taxon>
        <taxon>Psoroptidia</taxon>
        <taxon>Analgoidea</taxon>
        <taxon>Pyroglyphidae</taxon>
        <taxon>Dermatophagoidinae</taxon>
        <taxon>Dermatophagoides</taxon>
    </lineage>
</organism>
<evidence type="ECO:0000313" key="1">
    <source>
        <dbReference type="Proteomes" id="UP000515146"/>
    </source>
</evidence>
<dbReference type="AlphaFoldDB" id="A0A6P6Y3L5"/>